<dbReference type="InterPro" id="IPR001851">
    <property type="entry name" value="ABC_transp_permease"/>
</dbReference>
<comment type="subcellular location">
    <subcellularLocation>
        <location evidence="1">Cell membrane</location>
        <topology evidence="1">Multi-pass membrane protein</topology>
    </subcellularLocation>
</comment>
<dbReference type="PANTHER" id="PTHR30482:SF20">
    <property type="entry name" value="HIGH-AFFINITY BRANCHED-CHAIN AMINO ACID TRANSPORT SYSTEM PERMEASE PROTEIN LIVM"/>
    <property type="match status" value="1"/>
</dbReference>
<dbReference type="EMBL" id="CP046908">
    <property type="protein sequence ID" value="QGZ35676.1"/>
    <property type="molecule type" value="Genomic_DNA"/>
</dbReference>
<dbReference type="GO" id="GO:0005886">
    <property type="term" value="C:plasma membrane"/>
    <property type="evidence" value="ECO:0007669"/>
    <property type="project" value="UniProtKB-SubCell"/>
</dbReference>
<keyword evidence="5 6" id="KW-0472">Membrane</keyword>
<dbReference type="InterPro" id="IPR043428">
    <property type="entry name" value="LivM-like"/>
</dbReference>
<dbReference type="Pfam" id="PF02653">
    <property type="entry name" value="BPD_transp_2"/>
    <property type="match status" value="1"/>
</dbReference>
<evidence type="ECO:0000256" key="5">
    <source>
        <dbReference type="ARBA" id="ARBA00023136"/>
    </source>
</evidence>
<dbReference type="OrthoDB" id="9810505at2"/>
<keyword evidence="2" id="KW-1003">Cell membrane</keyword>
<evidence type="ECO:0000256" key="6">
    <source>
        <dbReference type="SAM" id="Phobius"/>
    </source>
</evidence>
<feature type="transmembrane region" description="Helical" evidence="6">
    <location>
        <begin position="83"/>
        <end position="103"/>
    </location>
</feature>
<feature type="transmembrane region" description="Helical" evidence="6">
    <location>
        <begin position="110"/>
        <end position="131"/>
    </location>
</feature>
<feature type="transmembrane region" description="Helical" evidence="6">
    <location>
        <begin position="57"/>
        <end position="77"/>
    </location>
</feature>
<dbReference type="KEGG" id="siw:GH266_14935"/>
<gene>
    <name evidence="7" type="ORF">GH266_14935</name>
</gene>
<evidence type="ECO:0000256" key="2">
    <source>
        <dbReference type="ARBA" id="ARBA00022475"/>
    </source>
</evidence>
<feature type="transmembrane region" description="Helical" evidence="6">
    <location>
        <begin position="286"/>
        <end position="308"/>
    </location>
</feature>
<name>A0A857C9H8_9HYPH</name>
<feature type="transmembrane region" description="Helical" evidence="6">
    <location>
        <begin position="163"/>
        <end position="182"/>
    </location>
</feature>
<dbReference type="RefSeq" id="WP_067217507.1">
    <property type="nucleotide sequence ID" value="NZ_CP046908.1"/>
</dbReference>
<dbReference type="AlphaFoldDB" id="A0A857C9H8"/>
<proteinExistence type="predicted"/>
<dbReference type="PANTHER" id="PTHR30482">
    <property type="entry name" value="HIGH-AFFINITY BRANCHED-CHAIN AMINO ACID TRANSPORT SYSTEM PERMEASE"/>
    <property type="match status" value="1"/>
</dbReference>
<organism evidence="7 8">
    <name type="scientific">Stappia indica</name>
    <dbReference type="NCBI Taxonomy" id="538381"/>
    <lineage>
        <taxon>Bacteria</taxon>
        <taxon>Pseudomonadati</taxon>
        <taxon>Pseudomonadota</taxon>
        <taxon>Alphaproteobacteria</taxon>
        <taxon>Hyphomicrobiales</taxon>
        <taxon>Stappiaceae</taxon>
        <taxon>Stappia</taxon>
    </lineage>
</organism>
<evidence type="ECO:0000256" key="4">
    <source>
        <dbReference type="ARBA" id="ARBA00022989"/>
    </source>
</evidence>
<evidence type="ECO:0000256" key="1">
    <source>
        <dbReference type="ARBA" id="ARBA00004651"/>
    </source>
</evidence>
<feature type="transmembrane region" description="Helical" evidence="6">
    <location>
        <begin position="7"/>
        <end position="25"/>
    </location>
</feature>
<dbReference type="GO" id="GO:0015658">
    <property type="term" value="F:branched-chain amino acid transmembrane transporter activity"/>
    <property type="evidence" value="ECO:0007669"/>
    <property type="project" value="InterPro"/>
</dbReference>
<evidence type="ECO:0000256" key="3">
    <source>
        <dbReference type="ARBA" id="ARBA00022692"/>
    </source>
</evidence>
<protein>
    <submittedName>
        <fullName evidence="7">Branched-chain amino acid ABC transporter permease</fullName>
    </submittedName>
</protein>
<feature type="transmembrane region" description="Helical" evidence="6">
    <location>
        <begin position="31"/>
        <end position="50"/>
    </location>
</feature>
<evidence type="ECO:0000313" key="7">
    <source>
        <dbReference type="EMBL" id="QGZ35676.1"/>
    </source>
</evidence>
<sequence length="321" mass="34271">MTLTRKNGLLYLAILAGLIVLPSFISTKYYIHLSVLALIWVIVAQGQNLIQGFTGYVSIAQAGFMGIGAYGTALLGLNFGLPVWLTILSAPLITALFALVAGYPSLRVKGHYFAIVTLAFNMVIFIVLLNLTDLTNGEAGLMGIPKPGAGKDGAINFADRTTYYYFVLIAATGVTALTALIVNSRLGRVLVAIRQNETLVGAAGLAAWKYKLFAFVVSAMFAGFAGALYAHYQSFINPEIFTIAQSMDAVLAVILGGSGTITGPIIGAFAIVFLPEYLRFADSFRLVIYGLILILATIFMPRGIVGLASDALGLLKKRRAR</sequence>
<feature type="transmembrane region" description="Helical" evidence="6">
    <location>
        <begin position="212"/>
        <end position="230"/>
    </location>
</feature>
<reference evidence="7 8" key="1">
    <citation type="submission" date="2019-12" db="EMBL/GenBank/DDBJ databases">
        <title>The genome of Stappia indica PHM037.</title>
        <authorList>
            <person name="Kacar D."/>
            <person name="Galan B."/>
            <person name="Canedo L."/>
            <person name="Rodriguez P."/>
            <person name="de la Calle F."/>
            <person name="Garcia J.L."/>
        </authorList>
    </citation>
    <scope>NUCLEOTIDE SEQUENCE [LARGE SCALE GENOMIC DNA]</scope>
    <source>
        <strain evidence="7 8">PHM037</strain>
    </source>
</reference>
<dbReference type="Proteomes" id="UP000435648">
    <property type="component" value="Chromosome"/>
</dbReference>
<dbReference type="CDD" id="cd06581">
    <property type="entry name" value="TM_PBP1_LivM_like"/>
    <property type="match status" value="1"/>
</dbReference>
<accession>A0A857C9H8</accession>
<keyword evidence="4 6" id="KW-1133">Transmembrane helix</keyword>
<feature type="transmembrane region" description="Helical" evidence="6">
    <location>
        <begin position="250"/>
        <end position="274"/>
    </location>
</feature>
<keyword evidence="3 6" id="KW-0812">Transmembrane</keyword>
<evidence type="ECO:0000313" key="8">
    <source>
        <dbReference type="Proteomes" id="UP000435648"/>
    </source>
</evidence>